<dbReference type="EMBL" id="VSRR010063565">
    <property type="protein sequence ID" value="MPC83808.1"/>
    <property type="molecule type" value="Genomic_DNA"/>
</dbReference>
<gene>
    <name evidence="1" type="ORF">E2C01_078526</name>
</gene>
<reference evidence="1 2" key="1">
    <citation type="submission" date="2019-05" db="EMBL/GenBank/DDBJ databases">
        <title>Another draft genome of Portunus trituberculatus and its Hox gene families provides insights of decapod evolution.</title>
        <authorList>
            <person name="Jeong J.-H."/>
            <person name="Song I."/>
            <person name="Kim S."/>
            <person name="Choi T."/>
            <person name="Kim D."/>
            <person name="Ryu S."/>
            <person name="Kim W."/>
        </authorList>
    </citation>
    <scope>NUCLEOTIDE SEQUENCE [LARGE SCALE GENOMIC DNA]</scope>
    <source>
        <tissue evidence="1">Muscle</tissue>
    </source>
</reference>
<accession>A0A5B7IT04</accession>
<dbReference type="AlphaFoldDB" id="A0A5B7IT04"/>
<name>A0A5B7IT04_PORTR</name>
<keyword evidence="2" id="KW-1185">Reference proteome</keyword>
<evidence type="ECO:0000313" key="2">
    <source>
        <dbReference type="Proteomes" id="UP000324222"/>
    </source>
</evidence>
<sequence length="87" mass="9898">MPYIPIPVSRGVPRGRRHSLAAALTPASIPSTPRRHVKRRRTRCNISDGLTVRDSTVQRASGARRKQRDEETEARILKYFYASPLPF</sequence>
<comment type="caution">
    <text evidence="1">The sequence shown here is derived from an EMBL/GenBank/DDBJ whole genome shotgun (WGS) entry which is preliminary data.</text>
</comment>
<dbReference type="Proteomes" id="UP000324222">
    <property type="component" value="Unassembled WGS sequence"/>
</dbReference>
<organism evidence="1 2">
    <name type="scientific">Portunus trituberculatus</name>
    <name type="common">Swimming crab</name>
    <name type="synonym">Neptunus trituberculatus</name>
    <dbReference type="NCBI Taxonomy" id="210409"/>
    <lineage>
        <taxon>Eukaryota</taxon>
        <taxon>Metazoa</taxon>
        <taxon>Ecdysozoa</taxon>
        <taxon>Arthropoda</taxon>
        <taxon>Crustacea</taxon>
        <taxon>Multicrustacea</taxon>
        <taxon>Malacostraca</taxon>
        <taxon>Eumalacostraca</taxon>
        <taxon>Eucarida</taxon>
        <taxon>Decapoda</taxon>
        <taxon>Pleocyemata</taxon>
        <taxon>Brachyura</taxon>
        <taxon>Eubrachyura</taxon>
        <taxon>Portunoidea</taxon>
        <taxon>Portunidae</taxon>
        <taxon>Portuninae</taxon>
        <taxon>Portunus</taxon>
    </lineage>
</organism>
<protein>
    <submittedName>
        <fullName evidence="1">Uncharacterized protein</fullName>
    </submittedName>
</protein>
<evidence type="ECO:0000313" key="1">
    <source>
        <dbReference type="EMBL" id="MPC83808.1"/>
    </source>
</evidence>
<proteinExistence type="predicted"/>